<proteinExistence type="predicted"/>
<name>A0A5J4IXY8_9FLAO</name>
<dbReference type="Proteomes" id="UP000326509">
    <property type="component" value="Unassembled WGS sequence"/>
</dbReference>
<dbReference type="EMBL" id="BKCG01000001">
    <property type="protein sequence ID" value="GER58690.1"/>
    <property type="molecule type" value="Genomic_DNA"/>
</dbReference>
<feature type="chain" id="PRO_5023849158" evidence="2">
    <location>
        <begin position="19"/>
        <end position="271"/>
    </location>
</feature>
<keyword evidence="4" id="KW-1185">Reference proteome</keyword>
<reference evidence="3 4" key="1">
    <citation type="submission" date="2019-08" db="EMBL/GenBank/DDBJ databases">
        <title>Draft genome sequence of Ulvibacter marinus type strain NBRC 109484.</title>
        <authorList>
            <person name="Kawano K."/>
            <person name="Ushijima N."/>
            <person name="Kihara M."/>
            <person name="Itoh H."/>
        </authorList>
    </citation>
    <scope>NUCLEOTIDE SEQUENCE [LARGE SCALE GENOMIC DNA]</scope>
    <source>
        <strain evidence="3 4">NBRC 109484</strain>
    </source>
</reference>
<feature type="coiled-coil region" evidence="1">
    <location>
        <begin position="219"/>
        <end position="246"/>
    </location>
</feature>
<protein>
    <submittedName>
        <fullName evidence="3">Uncharacterized protein</fullName>
    </submittedName>
</protein>
<dbReference type="AlphaFoldDB" id="A0A5J4IXY8"/>
<keyword evidence="2" id="KW-0732">Signal</keyword>
<organism evidence="3 4">
    <name type="scientific">Patiriisocius marinus</name>
    <dbReference type="NCBI Taxonomy" id="1397112"/>
    <lineage>
        <taxon>Bacteria</taxon>
        <taxon>Pseudomonadati</taxon>
        <taxon>Bacteroidota</taxon>
        <taxon>Flavobacteriia</taxon>
        <taxon>Flavobacteriales</taxon>
        <taxon>Flavobacteriaceae</taxon>
        <taxon>Patiriisocius</taxon>
    </lineage>
</organism>
<sequence length="271" mass="31626">MKKISLLSLLLISFISFSQGIKLGNEYNDGVVVLKDGEVVEGKISEFLNVVFEGSEWDHPFGKFEEHFGLNDDKFELLDTSFNRRVFYAKDVESVTITDENGTRTFKQYKVLLANGDIEIEDRNRKLWMQQIHEGNTLNLHAFFISAGGRKKKNIRLFYIQKHGSDTVMFAFDYGYFTVIKTNKTKLRTEKALKEAFKSCPKMLTYLESFDVETLRVPWKELKKELKEIEKRTKNFSEEVQEDELDAHYYKRVSQPMIDLMLKYDSICGGN</sequence>
<evidence type="ECO:0000256" key="2">
    <source>
        <dbReference type="SAM" id="SignalP"/>
    </source>
</evidence>
<dbReference type="RefSeq" id="WP_151672752.1">
    <property type="nucleotide sequence ID" value="NZ_BKCG01000001.1"/>
</dbReference>
<keyword evidence="1" id="KW-0175">Coiled coil</keyword>
<evidence type="ECO:0000256" key="1">
    <source>
        <dbReference type="SAM" id="Coils"/>
    </source>
</evidence>
<evidence type="ECO:0000313" key="4">
    <source>
        <dbReference type="Proteomes" id="UP000326509"/>
    </source>
</evidence>
<evidence type="ECO:0000313" key="3">
    <source>
        <dbReference type="EMBL" id="GER58690.1"/>
    </source>
</evidence>
<feature type="signal peptide" evidence="2">
    <location>
        <begin position="1"/>
        <end position="18"/>
    </location>
</feature>
<accession>A0A5J4IXY8</accession>
<gene>
    <name evidence="3" type="ORF">ULMA_07980</name>
</gene>
<comment type="caution">
    <text evidence="3">The sequence shown here is derived from an EMBL/GenBank/DDBJ whole genome shotgun (WGS) entry which is preliminary data.</text>
</comment>